<evidence type="ECO:0000313" key="2">
    <source>
        <dbReference type="Proteomes" id="UP001181046"/>
    </source>
</evidence>
<evidence type="ECO:0000313" key="1">
    <source>
        <dbReference type="EMBL" id="MDT2760483.1"/>
    </source>
</evidence>
<protein>
    <submittedName>
        <fullName evidence="1">AAA family ATPase</fullName>
    </submittedName>
</protein>
<dbReference type="Gene3D" id="3.40.50.300">
    <property type="entry name" value="P-loop containing nucleotide triphosphate hydrolases"/>
    <property type="match status" value="1"/>
</dbReference>
<comment type="caution">
    <text evidence="1">The sequence shown here is derived from an EMBL/GenBank/DDBJ whole genome shotgun (WGS) entry which is preliminary data.</text>
</comment>
<organism evidence="1 2">
    <name type="scientific">Enterococcus xiangfangensis</name>
    <dbReference type="NCBI Taxonomy" id="1296537"/>
    <lineage>
        <taxon>Bacteria</taxon>
        <taxon>Bacillati</taxon>
        <taxon>Bacillota</taxon>
        <taxon>Bacilli</taxon>
        <taxon>Lactobacillales</taxon>
        <taxon>Enterococcaceae</taxon>
        <taxon>Enterococcus</taxon>
    </lineage>
</organism>
<dbReference type="InterPro" id="IPR027417">
    <property type="entry name" value="P-loop_NTPase"/>
</dbReference>
<keyword evidence="2" id="KW-1185">Reference proteome</keyword>
<dbReference type="EMBL" id="JARQAJ010000009">
    <property type="protein sequence ID" value="MDT2760483.1"/>
    <property type="molecule type" value="Genomic_DNA"/>
</dbReference>
<dbReference type="SUPFAM" id="SSF52540">
    <property type="entry name" value="P-loop containing nucleoside triphosphate hydrolases"/>
    <property type="match status" value="1"/>
</dbReference>
<proteinExistence type="predicted"/>
<accession>A0ABU3FCT1</accession>
<gene>
    <name evidence="1" type="ORF">P7H27_11995</name>
</gene>
<reference evidence="1" key="1">
    <citation type="submission" date="2023-03" db="EMBL/GenBank/DDBJ databases">
        <authorList>
            <person name="Shen W."/>
            <person name="Cai J."/>
        </authorList>
    </citation>
    <scope>NUCLEOTIDE SEQUENCE</scope>
    <source>
        <strain evidence="1">P66-3</strain>
    </source>
</reference>
<sequence length="340" mass="38447">MDNEIEQNKSVVSLANLLSDSIISSSHQVINGLLGPKQKLMITAPPKSCKTSLAVNLAIAMNTGNKWLDYKCIEGKILYINTDISNETLYQRFIDVCHPTSIELNQKTEKISFLSLKNGYRHNTVNDLVETILEAIGDEKYSLIIIDSLDYFVSFESNHNGSTFGPVINQALDLISHETGASIVFTLKNEYGHVFEGFTDTNVKLLPIPSEQLKKSGIELGNYYQVDIQSSVYESPKPTLFKFEYPRTHKSKKVLEENESSNIVKELDHREKINSDRKQHSKNELDKAFSELSLNGEPVEIGLIADWLGIHIKSVYRKVKNHSDYETVDGLVHLKNSNRR</sequence>
<dbReference type="Pfam" id="PF13481">
    <property type="entry name" value="AAA_25"/>
    <property type="match status" value="1"/>
</dbReference>
<dbReference type="RefSeq" id="WP_311830431.1">
    <property type="nucleotide sequence ID" value="NZ_JARQAJ010000009.1"/>
</dbReference>
<name>A0ABU3FCT1_9ENTE</name>
<dbReference type="Proteomes" id="UP001181046">
    <property type="component" value="Unassembled WGS sequence"/>
</dbReference>